<accession>A0A1J5SQ97</accession>
<feature type="transmembrane region" description="Helical" evidence="1">
    <location>
        <begin position="275"/>
        <end position="295"/>
    </location>
</feature>
<keyword evidence="1" id="KW-0812">Transmembrane</keyword>
<gene>
    <name evidence="2" type="ORF">BEU05_02000</name>
</gene>
<keyword evidence="1" id="KW-0472">Membrane</keyword>
<evidence type="ECO:0008006" key="4">
    <source>
        <dbReference type="Google" id="ProtNLM"/>
    </source>
</evidence>
<feature type="transmembrane region" description="Helical" evidence="1">
    <location>
        <begin position="236"/>
        <end position="254"/>
    </location>
</feature>
<reference evidence="2 3" key="1">
    <citation type="submission" date="2016-08" db="EMBL/GenBank/DDBJ databases">
        <title>New Insights into Marine Group III Euryarchaeota, from dark to light.</title>
        <authorList>
            <person name="Haro-Moreno J.M."/>
            <person name="Rodriguez-Valera F."/>
            <person name="Lopez-Garcia P."/>
            <person name="Moreira D."/>
            <person name="Martin-Cuadrado A.B."/>
        </authorList>
    </citation>
    <scope>NUCLEOTIDE SEQUENCE [LARGE SCALE GENOMIC DNA]</scope>
    <source>
        <strain evidence="2">CG-Bathy2</strain>
    </source>
</reference>
<feature type="transmembrane region" description="Helical" evidence="1">
    <location>
        <begin position="169"/>
        <end position="195"/>
    </location>
</feature>
<comment type="caution">
    <text evidence="2">The sequence shown here is derived from an EMBL/GenBank/DDBJ whole genome shotgun (WGS) entry which is preliminary data.</text>
</comment>
<dbReference type="AlphaFoldDB" id="A0A1J5SQ97"/>
<protein>
    <recommendedName>
        <fullName evidence="4">Glycosyltransferase RgtA/B/C/D-like domain-containing protein</fullName>
    </recommendedName>
</protein>
<keyword evidence="1" id="KW-1133">Transmembrane helix</keyword>
<feature type="transmembrane region" description="Helical" evidence="1">
    <location>
        <begin position="145"/>
        <end position="163"/>
    </location>
</feature>
<evidence type="ECO:0000256" key="1">
    <source>
        <dbReference type="SAM" id="Phobius"/>
    </source>
</evidence>
<organism evidence="2 3">
    <name type="scientific">Marine Group III euryarchaeote CG-Bathy2</name>
    <dbReference type="NCBI Taxonomy" id="1889002"/>
    <lineage>
        <taxon>Archaea</taxon>
        <taxon>Methanobacteriati</taxon>
        <taxon>Thermoplasmatota</taxon>
        <taxon>Thermoplasmata</taxon>
        <taxon>Candidatus Thermoprofundales</taxon>
    </lineage>
</organism>
<feature type="transmembrane region" description="Helical" evidence="1">
    <location>
        <begin position="207"/>
        <end position="224"/>
    </location>
</feature>
<dbReference type="EMBL" id="MIYT01000015">
    <property type="protein sequence ID" value="OIR10139.1"/>
    <property type="molecule type" value="Genomic_DNA"/>
</dbReference>
<proteinExistence type="predicted"/>
<dbReference type="Proteomes" id="UP000182853">
    <property type="component" value="Unassembled WGS sequence"/>
</dbReference>
<evidence type="ECO:0000313" key="3">
    <source>
        <dbReference type="Proteomes" id="UP000182853"/>
    </source>
</evidence>
<feature type="transmembrane region" description="Helical" evidence="1">
    <location>
        <begin position="335"/>
        <end position="358"/>
    </location>
</feature>
<feature type="transmembrane region" description="Helical" evidence="1">
    <location>
        <begin position="394"/>
        <end position="412"/>
    </location>
</feature>
<name>A0A1J5SQ97_9ARCH</name>
<feature type="transmembrane region" description="Helical" evidence="1">
    <location>
        <begin position="71"/>
        <end position="95"/>
    </location>
</feature>
<feature type="transmembrane region" description="Helical" evidence="1">
    <location>
        <begin position="364"/>
        <end position="382"/>
    </location>
</feature>
<sequence>MAERRRALLLGAIALGALALRLSHQWRWALWGSDSGEYLFLSAALVGDGTLLQDGYLGWGRAYSWFQGMQILAASAALLCGTPLPATLFWFIPAAGALAVPALFLAGRRFVSSDAALVGCGCYAVAFPVVFANSHAMPGGLADPLGLLLVYAFAGVLAAPRRWAPPFGVLLLGLLLVHHFTLLLAVAGCTGMLALEAAADSRRRAPYFALATAAALTTLYWVGYAAGFRTAILGDTGLPLGALLAAPLLALGAVRLLAPRLPLPSLPAPRRPARLFLGAFLASLLIISYGVVYDVPGTSIPVGPEAVPFLLPPLGWLALAAAPGLVLAQRGGWLLYGWALPIVGLAAVGGLTGSHLLIAYRHAPYLLAPLALMAGAGFVALLRMQACPRRPRFAAGLTAILLCGALTAYPPAAVMGGFQEGTTNAELGCVLWTGQVEPGALIISDHRLSSLAFGLGERNASWENGADVITAAGVVREVGTPAAGLQPVGYVLLSDEVRSGVALLQWEPAQPLSEEAAAKFGSATYPAVYDSGRCQLYRQAPDSLM</sequence>
<feature type="transmembrane region" description="Helical" evidence="1">
    <location>
        <begin position="115"/>
        <end position="133"/>
    </location>
</feature>
<evidence type="ECO:0000313" key="2">
    <source>
        <dbReference type="EMBL" id="OIR10139.1"/>
    </source>
</evidence>
<feature type="transmembrane region" description="Helical" evidence="1">
    <location>
        <begin position="307"/>
        <end position="328"/>
    </location>
</feature>
<feature type="transmembrane region" description="Helical" evidence="1">
    <location>
        <begin position="39"/>
        <end position="59"/>
    </location>
</feature>